<organism evidence="2 3">
    <name type="scientific">Erwinia persicina</name>
    <dbReference type="NCBI Taxonomy" id="55211"/>
    <lineage>
        <taxon>Bacteria</taxon>
        <taxon>Pseudomonadati</taxon>
        <taxon>Pseudomonadota</taxon>
        <taxon>Gammaproteobacteria</taxon>
        <taxon>Enterobacterales</taxon>
        <taxon>Erwiniaceae</taxon>
        <taxon>Erwinia</taxon>
    </lineage>
</organism>
<evidence type="ECO:0000313" key="2">
    <source>
        <dbReference type="EMBL" id="MBD8107047.1"/>
    </source>
</evidence>
<protein>
    <submittedName>
        <fullName evidence="2">GNAT family N-acetyltransferase</fullName>
    </submittedName>
</protein>
<dbReference type="PANTHER" id="PTHR43441">
    <property type="entry name" value="RIBOSOMAL-PROTEIN-SERINE ACETYLTRANSFERASE"/>
    <property type="match status" value="1"/>
</dbReference>
<dbReference type="EMBL" id="JACYNN010000006">
    <property type="protein sequence ID" value="MBD8107047.1"/>
    <property type="molecule type" value="Genomic_DNA"/>
</dbReference>
<keyword evidence="3" id="KW-1185">Reference proteome</keyword>
<evidence type="ECO:0000259" key="1">
    <source>
        <dbReference type="PROSITE" id="PS51186"/>
    </source>
</evidence>
<dbReference type="InterPro" id="IPR016181">
    <property type="entry name" value="Acyl_CoA_acyltransferase"/>
</dbReference>
<feature type="domain" description="N-acetyltransferase" evidence="1">
    <location>
        <begin position="46"/>
        <end position="203"/>
    </location>
</feature>
<evidence type="ECO:0000313" key="3">
    <source>
        <dbReference type="Proteomes" id="UP000661012"/>
    </source>
</evidence>
<name>A0ABR8ZUV5_9GAMM</name>
<dbReference type="PANTHER" id="PTHR43441:SF2">
    <property type="entry name" value="FAMILY ACETYLTRANSFERASE, PUTATIVE (AFU_ORTHOLOGUE AFUA_7G00850)-RELATED"/>
    <property type="match status" value="1"/>
</dbReference>
<dbReference type="PROSITE" id="PS51186">
    <property type="entry name" value="GNAT"/>
    <property type="match status" value="1"/>
</dbReference>
<comment type="caution">
    <text evidence="2">The sequence shown here is derived from an EMBL/GenBank/DDBJ whole genome shotgun (WGS) entry which is preliminary data.</text>
</comment>
<dbReference type="SUPFAM" id="SSF55729">
    <property type="entry name" value="Acyl-CoA N-acyltransferases (Nat)"/>
    <property type="match status" value="1"/>
</dbReference>
<dbReference type="Proteomes" id="UP000661012">
    <property type="component" value="Unassembled WGS sequence"/>
</dbReference>
<dbReference type="Pfam" id="PF13302">
    <property type="entry name" value="Acetyltransf_3"/>
    <property type="match status" value="1"/>
</dbReference>
<reference evidence="2 3" key="1">
    <citation type="journal article" date="2020" name="FEMS Microbiol. Ecol.">
        <title>Temporal dynamics of bacterial communities during seed development and maturation.</title>
        <authorList>
            <person name="Chesneau G."/>
            <person name="Torres-Cortes G."/>
            <person name="Briand M."/>
            <person name="Darrasse A."/>
            <person name="Preveaux A."/>
            <person name="Marais C."/>
            <person name="Jacques M.A."/>
            <person name="Shade A."/>
            <person name="Barret M."/>
        </authorList>
    </citation>
    <scope>NUCLEOTIDE SEQUENCE [LARGE SCALE GENOMIC DNA]</scope>
    <source>
        <strain evidence="2 3">CFBP13732</strain>
    </source>
</reference>
<dbReference type="InterPro" id="IPR000182">
    <property type="entry name" value="GNAT_dom"/>
</dbReference>
<dbReference type="Gene3D" id="3.40.630.30">
    <property type="match status" value="1"/>
</dbReference>
<gene>
    <name evidence="2" type="ORF">IFT93_11565</name>
</gene>
<proteinExistence type="predicted"/>
<accession>A0ABR8ZUV5</accession>
<sequence>MLENCHCKENDVTQRTNQYGQPVGEPLPYWQPVPVPQATMMVGLYCRLEPLDTARHGEDLYTAFASAPDDSDWTWLTEDRPASLPAFQVWLSQRAAEPGFVTFTIICAKRNKPVGLVSYLRIDPANGSLEIGGVTWSPLMKRTVTGTEALWLMLNNTFTLGYRRCEWKCDALNAPSRQAALRLGFTYEGTFRQVMVRKGRSRDSHWFSIIDSEWPAVNQALTRWLSAENIDASGQQRQSLGTLMRALKPVDGGIDRPAV</sequence>
<dbReference type="InterPro" id="IPR051908">
    <property type="entry name" value="Ribosomal_N-acetyltransferase"/>
</dbReference>